<dbReference type="EMBL" id="JSVC01000021">
    <property type="protein sequence ID" value="KIC93271.1"/>
    <property type="molecule type" value="Genomic_DNA"/>
</dbReference>
<keyword evidence="2" id="KW-1185">Reference proteome</keyword>
<dbReference type="PANTHER" id="PTHR35802:SF1">
    <property type="entry name" value="PROTEASE SYNTHASE AND SPORULATION PROTEIN PAI 2"/>
    <property type="match status" value="1"/>
</dbReference>
<dbReference type="RefSeq" id="WP_039142561.1">
    <property type="nucleotide sequence ID" value="NZ_JSVC01000021.1"/>
</dbReference>
<dbReference type="OrthoDB" id="9794948at2"/>
<organism evidence="1 2">
    <name type="scientific">Flavihumibacter solisilvae</name>
    <dbReference type="NCBI Taxonomy" id="1349421"/>
    <lineage>
        <taxon>Bacteria</taxon>
        <taxon>Pseudomonadati</taxon>
        <taxon>Bacteroidota</taxon>
        <taxon>Chitinophagia</taxon>
        <taxon>Chitinophagales</taxon>
        <taxon>Chitinophagaceae</taxon>
        <taxon>Flavihumibacter</taxon>
    </lineage>
</organism>
<protein>
    <recommendedName>
        <fullName evidence="3">Transcriptional regulator</fullName>
    </recommendedName>
</protein>
<dbReference type="Pfam" id="PF04299">
    <property type="entry name" value="FMN_bind_2"/>
    <property type="match status" value="1"/>
</dbReference>
<reference evidence="1 2" key="1">
    <citation type="submission" date="2014-11" db="EMBL/GenBank/DDBJ databases">
        <title>Genome sequence of Flavihumibacter solisilvae 3-3.</title>
        <authorList>
            <person name="Zhou G."/>
            <person name="Li M."/>
            <person name="Wang G."/>
        </authorList>
    </citation>
    <scope>NUCLEOTIDE SEQUENCE [LARGE SCALE GENOMIC DNA]</scope>
    <source>
        <strain evidence="1 2">3-3</strain>
    </source>
</reference>
<dbReference type="AlphaFoldDB" id="A0A0C1L0Y6"/>
<accession>A0A0C1L0Y6</accession>
<dbReference type="Proteomes" id="UP000031408">
    <property type="component" value="Unassembled WGS sequence"/>
</dbReference>
<dbReference type="PANTHER" id="PTHR35802">
    <property type="entry name" value="PROTEASE SYNTHASE AND SPORULATION PROTEIN PAI 2"/>
    <property type="match status" value="1"/>
</dbReference>
<dbReference type="InterPro" id="IPR012349">
    <property type="entry name" value="Split_barrel_FMN-bd"/>
</dbReference>
<name>A0A0C1L0Y6_9BACT</name>
<evidence type="ECO:0000313" key="2">
    <source>
        <dbReference type="Proteomes" id="UP000031408"/>
    </source>
</evidence>
<dbReference type="PIRSF" id="PIRSF010372">
    <property type="entry name" value="PaiB"/>
    <property type="match status" value="1"/>
</dbReference>
<dbReference type="InterPro" id="IPR007396">
    <property type="entry name" value="TR_PAI2-type"/>
</dbReference>
<dbReference type="SUPFAM" id="SSF50475">
    <property type="entry name" value="FMN-binding split barrel"/>
    <property type="match status" value="1"/>
</dbReference>
<evidence type="ECO:0008006" key="3">
    <source>
        <dbReference type="Google" id="ProtNLM"/>
    </source>
</evidence>
<sequence length="216" mass="24488">MYDLPHFKAVDNAEVLAFMKAHPFIILCGISAAGQPVASHIPVLIEERDGHLYLLGHTMKKQDHTRAFQNNPSVLAIFSGAHSYVSASWYTDPKTASTWNYQAVHAHGSLRFLDDDGLFDFLSRLTRHFEAREDSPSLVHQLDETYVRNMMKAITAFEIEVTEIKHVFKMSQNRNEAGYDNIISHLQKGSAEDMRVAEIMSKRKEKVFPNGDAEPI</sequence>
<gene>
    <name evidence="1" type="ORF">OI18_18655</name>
</gene>
<proteinExistence type="predicted"/>
<evidence type="ECO:0000313" key="1">
    <source>
        <dbReference type="EMBL" id="KIC93271.1"/>
    </source>
</evidence>
<dbReference type="Gene3D" id="2.30.110.10">
    <property type="entry name" value="Electron Transport, Fmn-binding Protein, Chain A"/>
    <property type="match status" value="1"/>
</dbReference>
<dbReference type="STRING" id="1349421.OI18_18655"/>
<comment type="caution">
    <text evidence="1">The sequence shown here is derived from an EMBL/GenBank/DDBJ whole genome shotgun (WGS) entry which is preliminary data.</text>
</comment>